<organism evidence="8 9">
    <name type="scientific">Owenia fusiformis</name>
    <name type="common">Polychaete worm</name>
    <dbReference type="NCBI Taxonomy" id="6347"/>
    <lineage>
        <taxon>Eukaryota</taxon>
        <taxon>Metazoa</taxon>
        <taxon>Spiralia</taxon>
        <taxon>Lophotrochozoa</taxon>
        <taxon>Annelida</taxon>
        <taxon>Polychaeta</taxon>
        <taxon>Sedentaria</taxon>
        <taxon>Canalipalpata</taxon>
        <taxon>Sabellida</taxon>
        <taxon>Oweniida</taxon>
        <taxon>Oweniidae</taxon>
        <taxon>Owenia</taxon>
    </lineage>
</organism>
<dbReference type="PANTHER" id="PTHR45664">
    <property type="entry name" value="PROTEIN ZERKNUELLT 1-RELATED"/>
    <property type="match status" value="1"/>
</dbReference>
<feature type="region of interest" description="Disordered" evidence="7">
    <location>
        <begin position="93"/>
        <end position="141"/>
    </location>
</feature>
<keyword evidence="2 5" id="KW-0238">DNA-binding</keyword>
<evidence type="ECO:0000256" key="5">
    <source>
        <dbReference type="PROSITE-ProRule" id="PRU00108"/>
    </source>
</evidence>
<comment type="caution">
    <text evidence="8">The sequence shown here is derived from an EMBL/GenBank/DDBJ whole genome shotgun (WGS) entry which is preliminary data.</text>
</comment>
<evidence type="ECO:0000313" key="8">
    <source>
        <dbReference type="EMBL" id="CAH1777820.1"/>
    </source>
</evidence>
<evidence type="ECO:0000256" key="6">
    <source>
        <dbReference type="RuleBase" id="RU000682"/>
    </source>
</evidence>
<dbReference type="Gene3D" id="1.10.10.60">
    <property type="entry name" value="Homeodomain-like"/>
    <property type="match status" value="1"/>
</dbReference>
<dbReference type="GO" id="GO:0045944">
    <property type="term" value="P:positive regulation of transcription by RNA polymerase II"/>
    <property type="evidence" value="ECO:0007669"/>
    <property type="project" value="UniProtKB-ARBA"/>
</dbReference>
<dbReference type="InterPro" id="IPR009057">
    <property type="entry name" value="Homeodomain-like_sf"/>
</dbReference>
<keyword evidence="1" id="KW-0217">Developmental protein</keyword>
<dbReference type="GO" id="GO:0005634">
    <property type="term" value="C:nucleus"/>
    <property type="evidence" value="ECO:0007669"/>
    <property type="project" value="UniProtKB-SubCell"/>
</dbReference>
<dbReference type="SUPFAM" id="SSF46689">
    <property type="entry name" value="Homeodomain-like"/>
    <property type="match status" value="1"/>
</dbReference>
<feature type="region of interest" description="Disordered" evidence="7">
    <location>
        <begin position="252"/>
        <end position="293"/>
    </location>
</feature>
<keyword evidence="9" id="KW-1185">Reference proteome</keyword>
<feature type="DNA-binding region" description="Homeobox" evidence="5">
    <location>
        <begin position="170"/>
        <end position="229"/>
    </location>
</feature>
<evidence type="ECO:0000256" key="2">
    <source>
        <dbReference type="ARBA" id="ARBA00023125"/>
    </source>
</evidence>
<dbReference type="AlphaFoldDB" id="A0A8J1TJB3"/>
<dbReference type="Proteomes" id="UP000749559">
    <property type="component" value="Unassembled WGS sequence"/>
</dbReference>
<dbReference type="GO" id="GO:0048513">
    <property type="term" value="P:animal organ development"/>
    <property type="evidence" value="ECO:0007669"/>
    <property type="project" value="UniProtKB-ARBA"/>
</dbReference>
<feature type="compositionally biased region" description="Polar residues" evidence="7">
    <location>
        <begin position="93"/>
        <end position="109"/>
    </location>
</feature>
<feature type="compositionally biased region" description="Low complexity" evidence="7">
    <location>
        <begin position="122"/>
        <end position="136"/>
    </location>
</feature>
<dbReference type="PRINTS" id="PR00024">
    <property type="entry name" value="HOMEOBOX"/>
</dbReference>
<proteinExistence type="predicted"/>
<dbReference type="InterPro" id="IPR017970">
    <property type="entry name" value="Homeobox_CS"/>
</dbReference>
<dbReference type="FunFam" id="1.10.10.60:FF:000176">
    <property type="entry name" value="pancreas/duodenum homeobox protein 1"/>
    <property type="match status" value="1"/>
</dbReference>
<keyword evidence="3 5" id="KW-0371">Homeobox</keyword>
<evidence type="ECO:0000313" key="9">
    <source>
        <dbReference type="Proteomes" id="UP000749559"/>
    </source>
</evidence>
<name>A0A8J1TJB3_OWEFU</name>
<dbReference type="GO" id="GO:0000981">
    <property type="term" value="F:DNA-binding transcription factor activity, RNA polymerase II-specific"/>
    <property type="evidence" value="ECO:0007669"/>
    <property type="project" value="InterPro"/>
</dbReference>
<accession>A0A8J1TJB3</accession>
<gene>
    <name evidence="8" type="ORF">OFUS_LOCUS4814</name>
</gene>
<dbReference type="PANTHER" id="PTHR45664:SF12">
    <property type="entry name" value="PANCREAS_DUODENUM HOMEOBOX PROTEIN 1"/>
    <property type="match status" value="1"/>
</dbReference>
<dbReference type="InterPro" id="IPR020479">
    <property type="entry name" value="HD_metazoa"/>
</dbReference>
<dbReference type="InterPro" id="IPR001356">
    <property type="entry name" value="HD"/>
</dbReference>
<evidence type="ECO:0000256" key="3">
    <source>
        <dbReference type="ARBA" id="ARBA00023155"/>
    </source>
</evidence>
<evidence type="ECO:0000256" key="1">
    <source>
        <dbReference type="ARBA" id="ARBA00022473"/>
    </source>
</evidence>
<keyword evidence="4 5" id="KW-0539">Nucleus</keyword>
<dbReference type="PROSITE" id="PS50071">
    <property type="entry name" value="HOMEOBOX_2"/>
    <property type="match status" value="1"/>
</dbReference>
<dbReference type="OrthoDB" id="6159439at2759"/>
<dbReference type="EMBL" id="CAIIXF020000002">
    <property type="protein sequence ID" value="CAH1777820.1"/>
    <property type="molecule type" value="Genomic_DNA"/>
</dbReference>
<dbReference type="Pfam" id="PF00046">
    <property type="entry name" value="Homeodomain"/>
    <property type="match status" value="1"/>
</dbReference>
<dbReference type="SMART" id="SM00389">
    <property type="entry name" value="HOX"/>
    <property type="match status" value="1"/>
</dbReference>
<comment type="subcellular location">
    <subcellularLocation>
        <location evidence="5 6">Nucleus</location>
    </subcellularLocation>
</comment>
<reference evidence="8" key="1">
    <citation type="submission" date="2022-03" db="EMBL/GenBank/DDBJ databases">
        <authorList>
            <person name="Martin C."/>
        </authorList>
    </citation>
    <scope>NUCLEOTIDE SEQUENCE</scope>
</reference>
<dbReference type="PROSITE" id="PS00027">
    <property type="entry name" value="HOMEOBOX_1"/>
    <property type="match status" value="1"/>
</dbReference>
<evidence type="ECO:0000256" key="7">
    <source>
        <dbReference type="SAM" id="MobiDB-lite"/>
    </source>
</evidence>
<evidence type="ECO:0000256" key="4">
    <source>
        <dbReference type="ARBA" id="ARBA00023242"/>
    </source>
</evidence>
<dbReference type="GO" id="GO:0000978">
    <property type="term" value="F:RNA polymerase II cis-regulatory region sequence-specific DNA binding"/>
    <property type="evidence" value="ECO:0007669"/>
    <property type="project" value="TreeGrafter"/>
</dbReference>
<protein>
    <submittedName>
        <fullName evidence="8">Uncharacterized protein</fullName>
    </submittedName>
</protein>
<sequence length="293" mass="33236">MDGSNPYCSQGMYGRDSYGGHTQQSMGPYNLPACVYDTNKQTSIGLDYTSQHGMAMVDHMVEQPMVNSIPAHSLQPQPTPAHMQHGVNMNISNLNTNVPQQQSHPTSVPLQPPPAHQSQKPSNSNGGNSSSSNNNNEKPLQFPWMKTTKSHARQWKAQWPGANFNIEDDNKRTRTAYTRLQLVELEKEFHYSKYISRPRRIEIAAMLNLTERHIKIWFQNRRMKWKKDEAKRRPRPLSEEIDSKVAINTELLDKDGAGSSPEIMTKEENPTFDDLSDSLSPSNTKPFIGTMKD</sequence>
<dbReference type="CDD" id="cd00086">
    <property type="entry name" value="homeodomain"/>
    <property type="match status" value="1"/>
</dbReference>